<dbReference type="EMBL" id="BARU01030079">
    <property type="protein sequence ID" value="GAH74265.1"/>
    <property type="molecule type" value="Genomic_DNA"/>
</dbReference>
<reference evidence="2" key="1">
    <citation type="journal article" date="2014" name="Front. Microbiol.">
        <title>High frequency of phylogenetically diverse reductive dehalogenase-homologous genes in deep subseafloor sedimentary metagenomes.</title>
        <authorList>
            <person name="Kawai M."/>
            <person name="Futagami T."/>
            <person name="Toyoda A."/>
            <person name="Takaki Y."/>
            <person name="Nishi S."/>
            <person name="Hori S."/>
            <person name="Arai W."/>
            <person name="Tsubouchi T."/>
            <person name="Morono Y."/>
            <person name="Uchiyama I."/>
            <person name="Ito T."/>
            <person name="Fujiyama A."/>
            <person name="Inagaki F."/>
            <person name="Takami H."/>
        </authorList>
    </citation>
    <scope>NUCLEOTIDE SEQUENCE</scope>
    <source>
        <strain evidence="2">Expedition CK06-06</strain>
    </source>
</reference>
<accession>X1IYC6</accession>
<sequence length="33" mass="3130">GAGGTKGTDSAPGAKGAADSHPPARKKRAARKG</sequence>
<feature type="non-terminal residue" evidence="2">
    <location>
        <position position="1"/>
    </location>
</feature>
<organism evidence="2">
    <name type="scientific">marine sediment metagenome</name>
    <dbReference type="NCBI Taxonomy" id="412755"/>
    <lineage>
        <taxon>unclassified sequences</taxon>
        <taxon>metagenomes</taxon>
        <taxon>ecological metagenomes</taxon>
    </lineage>
</organism>
<proteinExistence type="predicted"/>
<dbReference type="AlphaFoldDB" id="X1IYC6"/>
<evidence type="ECO:0000313" key="2">
    <source>
        <dbReference type="EMBL" id="GAH74265.1"/>
    </source>
</evidence>
<gene>
    <name evidence="2" type="ORF">S03H2_47781</name>
</gene>
<comment type="caution">
    <text evidence="2">The sequence shown here is derived from an EMBL/GenBank/DDBJ whole genome shotgun (WGS) entry which is preliminary data.</text>
</comment>
<evidence type="ECO:0000256" key="1">
    <source>
        <dbReference type="SAM" id="MobiDB-lite"/>
    </source>
</evidence>
<feature type="region of interest" description="Disordered" evidence="1">
    <location>
        <begin position="1"/>
        <end position="33"/>
    </location>
</feature>
<feature type="compositionally biased region" description="Basic residues" evidence="1">
    <location>
        <begin position="23"/>
        <end position="33"/>
    </location>
</feature>
<protein>
    <submittedName>
        <fullName evidence="2">Uncharacterized protein</fullName>
    </submittedName>
</protein>
<name>X1IYC6_9ZZZZ</name>